<feature type="region of interest" description="Disordered" evidence="13">
    <location>
        <begin position="635"/>
        <end position="664"/>
    </location>
</feature>
<comment type="catalytic activity">
    <reaction evidence="10">
        <text>a 1,2-diacyl-sn-glycero-3-phospho-L-serine(in) = a 1,2-diacyl-sn-glycero-3-phospho-L-serine(out)</text>
        <dbReference type="Rhea" id="RHEA:38663"/>
        <dbReference type="ChEBI" id="CHEBI:57262"/>
    </reaction>
</comment>
<evidence type="ECO:0000313" key="15">
    <source>
        <dbReference type="Proteomes" id="UP000054549"/>
    </source>
</evidence>
<protein>
    <recommendedName>
        <fullName evidence="4">Autophagy-related protein 2</fullName>
    </recommendedName>
</protein>
<reference evidence="14 15" key="1">
    <citation type="submission" date="2014-04" db="EMBL/GenBank/DDBJ databases">
        <title>Evolutionary Origins and Diversification of the Mycorrhizal Mutualists.</title>
        <authorList>
            <consortium name="DOE Joint Genome Institute"/>
            <consortium name="Mycorrhizal Genomics Consortium"/>
            <person name="Kohler A."/>
            <person name="Kuo A."/>
            <person name="Nagy L.G."/>
            <person name="Floudas D."/>
            <person name="Copeland A."/>
            <person name="Barry K.W."/>
            <person name="Cichocki N."/>
            <person name="Veneault-Fourrey C."/>
            <person name="LaButti K."/>
            <person name="Lindquist E.A."/>
            <person name="Lipzen A."/>
            <person name="Lundell T."/>
            <person name="Morin E."/>
            <person name="Murat C."/>
            <person name="Riley R."/>
            <person name="Ohm R."/>
            <person name="Sun H."/>
            <person name="Tunlid A."/>
            <person name="Henrissat B."/>
            <person name="Grigoriev I.V."/>
            <person name="Hibbett D.S."/>
            <person name="Martin F."/>
        </authorList>
    </citation>
    <scope>NUCLEOTIDE SEQUENCE [LARGE SCALE GENOMIC DNA]</scope>
    <source>
        <strain evidence="14 15">Koide BX008</strain>
    </source>
</reference>
<dbReference type="GO" id="GO:0061908">
    <property type="term" value="C:phagophore"/>
    <property type="evidence" value="ECO:0007669"/>
    <property type="project" value="TreeGrafter"/>
</dbReference>
<gene>
    <name evidence="14" type="ORF">M378DRAFT_118407</name>
</gene>
<dbReference type="PANTHER" id="PTHR13190">
    <property type="entry name" value="AUTOPHAGY-RELATED 2, ISOFORM A"/>
    <property type="match status" value="1"/>
</dbReference>
<keyword evidence="6" id="KW-0256">Endoplasmic reticulum</keyword>
<comment type="catalytic activity">
    <reaction evidence="11">
        <text>a 1,2-diacyl-sn-glycero-3-phosphoethanolamine(in) = a 1,2-diacyl-sn-glycero-3-phosphoethanolamine(out)</text>
        <dbReference type="Rhea" id="RHEA:38895"/>
        <dbReference type="ChEBI" id="CHEBI:64612"/>
    </reaction>
</comment>
<dbReference type="OrthoDB" id="18982at2759"/>
<feature type="compositionally biased region" description="Polar residues" evidence="13">
    <location>
        <begin position="1525"/>
        <end position="1536"/>
    </location>
</feature>
<organism evidence="14 15">
    <name type="scientific">Amanita muscaria (strain Koide BX008)</name>
    <dbReference type="NCBI Taxonomy" id="946122"/>
    <lineage>
        <taxon>Eukaryota</taxon>
        <taxon>Fungi</taxon>
        <taxon>Dikarya</taxon>
        <taxon>Basidiomycota</taxon>
        <taxon>Agaricomycotina</taxon>
        <taxon>Agaricomycetes</taxon>
        <taxon>Agaricomycetidae</taxon>
        <taxon>Agaricales</taxon>
        <taxon>Pluteineae</taxon>
        <taxon>Amanitaceae</taxon>
        <taxon>Amanita</taxon>
    </lineage>
</organism>
<dbReference type="Pfam" id="PF13329">
    <property type="entry name" value="ATG2_CAD"/>
    <property type="match status" value="1"/>
</dbReference>
<keyword evidence="7" id="KW-0072">Autophagy</keyword>
<sequence>MSSWYSSWLPGLPTLNFAIPSNLQGRFVSFLLKKCLGHFLKPGQLDARQIESQMGSGFVQVNDLELDNEAINSFLTGLPLVLSDGYISAITARVPWSNLLTSNLGLSLDSLHLTFRVIPVPSTPQGVDLAESVASVADSFVHEELTEQENTALWASAHQEIVDEPDGAIPGALDPFVPDRHEELPKTEHEAVGVSLFSTLIERLLARFEFTAVNTKFTIIHEGNMSLTISIPEIQYGAEGKSDTGGSSSSSMRGILTVDSITVTTQDLRSTTKVATSHHTTPPSIPPSPACSLRDSQIELQPASPATSSSSLDEETEALMSQSLVALPPRSSSPADSLTDSLYQSALDSSGQVGVACSRNPHLSCADTMNMPKAKEPVVIDDKLPSEDVSENILLSFGTAPFVLRIETPSPLQSDTDEPPPSQPSFKVTVTAGVIASALHAWQLAGMVEILEFFVAHGKGTTPALPTGDLKTASVNSSRPTWTIDVGLKELVVLVLPTNLAPGTGPGLDTFFADPSSPPHLFGGYLRLNARNIVVKASSVDALSNASDDGKRSSFSAKRDLVSELTCVDVNASIYSFQSPTEDMAISPILRVDHHLKDQYTIPNRRHILDAPLPTFTVNEWESAKLHDFGTVLSSGQAVPHGENTHRGSPKQSEGQSCQDEPPPAIHVHVECFSNLDRGTHTQSSQNEISVSVLPICILLDMKQVIGNANVTAFLNEFARKGSVEQKISPIGVEENDMVASDSEHSDVTPPASAKLQTYTERETERKRLERLVMEDLGLSVNFPTHEPELAQIRTPRTKRRVKSQTQTNVSLSFSMIRVCLRCSPLPGLLPRSGVLSADFHHLSLSTTERPANRHPRFTLPVLQDYNLSQNDPYLRLGCDAIAFALSPVGEALATTMVLLTSLDDFIDSEATDNTNATRAPLVPRISVSNAVDPDSTVISTALDVNVPSVHLNLTKQNLDGLLFLADDATRLLELETAPGPSSEHQEKTHNSAESANNRLHISASITEVTTRLMVPRSDADRLEDRPFDISASDVVVSFDVPSENTAVAHVEAMELSIKNMSPSREVQTILVRSATRQMSSLPKSTLKFSFTSSLEPKSGSKVSTLTSALWGLTGTIFPDTRWLKDLKRFFQSPPGVFESVIPNERTTISLKAEECAARMFSPTYPGGLVLHLGDLEFMTEIVGNATENTFRLLVPNLSLLGSDDMSACEETGTLRNNSGVSYWKSCGYALIAEVTETMFGFSNSLGDIPDTKMEFEKINLRIHLCADTMTAISRISADWQKHLGAAVTEQVAMPRMEPAMVSEHLPAGLTTSVDELAFRRLPEIGPAPDMIADDLPTNLDYLDESFSATAGLREFSDEDLDDFRDENDFDVDLGSSNADHQATTGITSRVGGETIKMMRPEGVQVIEGYFESLPGDASTASSSIGDTSLQILIHDCNFTLCLYDGYDWTQTRKTIEEEVKDIRRRLARLKQLVASGQTPDASMEEMSSVLFNSVYIGLDQDVESLEPGALLAAIDEHLNDDMETASQSSWQSLRPHSSGKAKSKSVRVHGKRLNRSKNPSMEFVLTGAKAEIEHYRPSDTVLSRTFVTVKDVEIFDHIKTSTWRKFLTALQLDTRGNTRETDSNMVRVELQNVRPVPGHPSEEARLRAKILPLRLYVDQDAVDFLKKFFSFKDPNADPDPGTSTSQEAFIQFGEVFPVFLKLDYKPRRVDYKALREGRTIELMNFFHFDGAEMTLRHITLTGITGWARFFELLNDLWTPDVKATQLVDVISGVAPIRSVVNVGSGVADLVLLPIAQYKKDGRVLRGLQKGTTAFFKSTALEAIKLGARLATGTQVILEQAEGVLGGQFHQPFTTETISEDSTLMTGDAIDEERAADLISRYADQPMDITEGVHSAYKSLRKNFNSAAQTILAVPMEVYERSGDEGAIRSVIRAVPIAVLKPMIGATEAVSKTLLGLHNTLDSNVRHDNEAKYKHR</sequence>
<accession>A0A0C2T1V8</accession>
<keyword evidence="9" id="KW-0472">Membrane</keyword>
<comment type="catalytic activity">
    <reaction evidence="12">
        <text>a 1,2-diacyl-sn-glycero-3-phosphocholine(in) = a 1,2-diacyl-sn-glycero-3-phosphocholine(out)</text>
        <dbReference type="Rhea" id="RHEA:38571"/>
        <dbReference type="ChEBI" id="CHEBI:57643"/>
    </reaction>
</comment>
<keyword evidence="8" id="KW-0445">Lipid transport</keyword>
<feature type="compositionally biased region" description="Basic residues" evidence="13">
    <location>
        <begin position="1538"/>
        <end position="1549"/>
    </location>
</feature>
<dbReference type="GO" id="GO:0006869">
    <property type="term" value="P:lipid transport"/>
    <property type="evidence" value="ECO:0007669"/>
    <property type="project" value="UniProtKB-KW"/>
</dbReference>
<proteinExistence type="inferred from homology"/>
<dbReference type="EMBL" id="KN818225">
    <property type="protein sequence ID" value="KIL69810.1"/>
    <property type="molecule type" value="Genomic_DNA"/>
</dbReference>
<comment type="subcellular location">
    <subcellularLocation>
        <location evidence="1">Endoplasmic reticulum membrane</location>
        <topology evidence="1">Peripheral membrane protein</topology>
    </subcellularLocation>
    <subcellularLocation>
        <location evidence="2">Preautophagosomal structure membrane</location>
        <topology evidence="2">Peripheral membrane protein</topology>
    </subcellularLocation>
</comment>
<evidence type="ECO:0000256" key="9">
    <source>
        <dbReference type="ARBA" id="ARBA00023136"/>
    </source>
</evidence>
<evidence type="ECO:0000313" key="14">
    <source>
        <dbReference type="EMBL" id="KIL69810.1"/>
    </source>
</evidence>
<dbReference type="GO" id="GO:0005789">
    <property type="term" value="C:endoplasmic reticulum membrane"/>
    <property type="evidence" value="ECO:0007669"/>
    <property type="project" value="UniProtKB-SubCell"/>
</dbReference>
<name>A0A0C2T1V8_AMAMK</name>
<dbReference type="GO" id="GO:0000045">
    <property type="term" value="P:autophagosome assembly"/>
    <property type="evidence" value="ECO:0007669"/>
    <property type="project" value="TreeGrafter"/>
</dbReference>
<feature type="region of interest" description="Disordered" evidence="13">
    <location>
        <begin position="269"/>
        <end position="292"/>
    </location>
</feature>
<dbReference type="PANTHER" id="PTHR13190:SF1">
    <property type="entry name" value="AUTOPHAGY-RELATED 2, ISOFORM A"/>
    <property type="match status" value="1"/>
</dbReference>
<evidence type="ECO:0000256" key="7">
    <source>
        <dbReference type="ARBA" id="ARBA00023006"/>
    </source>
</evidence>
<dbReference type="GO" id="GO:0032266">
    <property type="term" value="F:phosphatidylinositol-3-phosphate binding"/>
    <property type="evidence" value="ECO:0007669"/>
    <property type="project" value="TreeGrafter"/>
</dbReference>
<dbReference type="GO" id="GO:0034045">
    <property type="term" value="C:phagophore assembly site membrane"/>
    <property type="evidence" value="ECO:0007669"/>
    <property type="project" value="UniProtKB-SubCell"/>
</dbReference>
<dbReference type="STRING" id="946122.A0A0C2T1V8"/>
<evidence type="ECO:0000256" key="11">
    <source>
        <dbReference type="ARBA" id="ARBA00024615"/>
    </source>
</evidence>
<evidence type="ECO:0000256" key="1">
    <source>
        <dbReference type="ARBA" id="ARBA00004406"/>
    </source>
</evidence>
<evidence type="ECO:0000256" key="12">
    <source>
        <dbReference type="ARBA" id="ARBA00024631"/>
    </source>
</evidence>
<evidence type="ECO:0000256" key="8">
    <source>
        <dbReference type="ARBA" id="ARBA00023055"/>
    </source>
</evidence>
<dbReference type="GO" id="GO:0034727">
    <property type="term" value="P:piecemeal microautophagy of the nucleus"/>
    <property type="evidence" value="ECO:0007669"/>
    <property type="project" value="TreeGrafter"/>
</dbReference>
<evidence type="ECO:0000256" key="2">
    <source>
        <dbReference type="ARBA" id="ARBA00004623"/>
    </source>
</evidence>
<feature type="region of interest" description="Disordered" evidence="13">
    <location>
        <begin position="1525"/>
        <end position="1549"/>
    </location>
</feature>
<evidence type="ECO:0000256" key="6">
    <source>
        <dbReference type="ARBA" id="ARBA00022824"/>
    </source>
</evidence>
<dbReference type="InterPro" id="IPR026849">
    <property type="entry name" value="ATG2"/>
</dbReference>
<evidence type="ECO:0000256" key="13">
    <source>
        <dbReference type="SAM" id="MobiDB-lite"/>
    </source>
</evidence>
<dbReference type="GO" id="GO:0061709">
    <property type="term" value="P:reticulophagy"/>
    <property type="evidence" value="ECO:0007669"/>
    <property type="project" value="TreeGrafter"/>
</dbReference>
<evidence type="ECO:0000256" key="4">
    <source>
        <dbReference type="ARBA" id="ARBA00018070"/>
    </source>
</evidence>
<evidence type="ECO:0000256" key="5">
    <source>
        <dbReference type="ARBA" id="ARBA00022448"/>
    </source>
</evidence>
<feature type="compositionally biased region" description="Polar residues" evidence="13">
    <location>
        <begin position="650"/>
        <end position="659"/>
    </location>
</feature>
<keyword evidence="15" id="KW-1185">Reference proteome</keyword>
<dbReference type="GO" id="GO:0061723">
    <property type="term" value="P:glycophagy"/>
    <property type="evidence" value="ECO:0007669"/>
    <property type="project" value="TreeGrafter"/>
</dbReference>
<evidence type="ECO:0000256" key="10">
    <source>
        <dbReference type="ARBA" id="ARBA00024479"/>
    </source>
</evidence>
<dbReference type="InParanoid" id="A0A0C2T1V8"/>
<dbReference type="HOGENOM" id="CLU_000795_0_0_1"/>
<evidence type="ECO:0000256" key="3">
    <source>
        <dbReference type="ARBA" id="ARBA00009714"/>
    </source>
</evidence>
<dbReference type="Proteomes" id="UP000054549">
    <property type="component" value="Unassembled WGS sequence"/>
</dbReference>
<dbReference type="GO" id="GO:0043495">
    <property type="term" value="F:protein-membrane adaptor activity"/>
    <property type="evidence" value="ECO:0007669"/>
    <property type="project" value="TreeGrafter"/>
</dbReference>
<dbReference type="GO" id="GO:0000422">
    <property type="term" value="P:autophagy of mitochondrion"/>
    <property type="evidence" value="ECO:0007669"/>
    <property type="project" value="TreeGrafter"/>
</dbReference>
<keyword evidence="5" id="KW-0813">Transport</keyword>
<comment type="similarity">
    <text evidence="3">Belongs to the ATG2 family.</text>
</comment>